<evidence type="ECO:0000256" key="1">
    <source>
        <dbReference type="SAM" id="MobiDB-lite"/>
    </source>
</evidence>
<accession>B8FKX8</accession>
<evidence type="ECO:0000313" key="2">
    <source>
        <dbReference type="EMBL" id="ACL04500.1"/>
    </source>
</evidence>
<organism evidence="2 3">
    <name type="scientific">Desulfatibacillum aliphaticivorans</name>
    <dbReference type="NCBI Taxonomy" id="218208"/>
    <lineage>
        <taxon>Bacteria</taxon>
        <taxon>Pseudomonadati</taxon>
        <taxon>Thermodesulfobacteriota</taxon>
        <taxon>Desulfobacteria</taxon>
        <taxon>Desulfobacterales</taxon>
        <taxon>Desulfatibacillaceae</taxon>
        <taxon>Desulfatibacillum</taxon>
    </lineage>
</organism>
<feature type="compositionally biased region" description="Polar residues" evidence="1">
    <location>
        <begin position="1"/>
        <end position="10"/>
    </location>
</feature>
<dbReference type="Proteomes" id="UP000000739">
    <property type="component" value="Chromosome"/>
</dbReference>
<dbReference type="HOGENOM" id="CLU_2522082_0_0_7"/>
<gene>
    <name evidence="2" type="ordered locus">Dalk_2809</name>
</gene>
<sequence length="84" mass="8980">MQNTTESAANITLEKEKSESTQRSLSSILGDFERIAPKVQAIGGLFTCLGPDSVFSATEITGIGMLLEDLGREMSDLIGEAVRC</sequence>
<proteinExistence type="predicted"/>
<dbReference type="EMBL" id="CP001322">
    <property type="protein sequence ID" value="ACL04500.1"/>
    <property type="molecule type" value="Genomic_DNA"/>
</dbReference>
<dbReference type="RefSeq" id="WP_015947570.1">
    <property type="nucleotide sequence ID" value="NC_011768.1"/>
</dbReference>
<dbReference type="KEGG" id="dal:Dalk_2809"/>
<protein>
    <submittedName>
        <fullName evidence="2">Uncharacterized protein</fullName>
    </submittedName>
</protein>
<reference evidence="2 3" key="1">
    <citation type="journal article" date="2012" name="Environ. Microbiol.">
        <title>The genome sequence of Desulfatibacillum alkenivorans AK-01: a blueprint for anaerobic alkane oxidation.</title>
        <authorList>
            <person name="Callaghan A.V."/>
            <person name="Morris B.E."/>
            <person name="Pereira I.A."/>
            <person name="McInerney M.J."/>
            <person name="Austin R.N."/>
            <person name="Groves J.T."/>
            <person name="Kukor J.J."/>
            <person name="Suflita J.M."/>
            <person name="Young L.Y."/>
            <person name="Zylstra G.J."/>
            <person name="Wawrik B."/>
        </authorList>
    </citation>
    <scope>NUCLEOTIDE SEQUENCE [LARGE SCALE GENOMIC DNA]</scope>
    <source>
        <strain evidence="2 3">AK-01</strain>
    </source>
</reference>
<name>B8FKX8_DESAL</name>
<keyword evidence="3" id="KW-1185">Reference proteome</keyword>
<feature type="region of interest" description="Disordered" evidence="1">
    <location>
        <begin position="1"/>
        <end position="22"/>
    </location>
</feature>
<dbReference type="AlphaFoldDB" id="B8FKX8"/>
<evidence type="ECO:0000313" key="3">
    <source>
        <dbReference type="Proteomes" id="UP000000739"/>
    </source>
</evidence>